<feature type="domain" description="Transcription factor TFIID subunit 8 C-terminal" evidence="8">
    <location>
        <begin position="203"/>
        <end position="251"/>
    </location>
</feature>
<comment type="caution">
    <text evidence="9">The sequence shown here is derived from an EMBL/GenBank/DDBJ whole genome shotgun (WGS) entry which is preliminary data.</text>
</comment>
<dbReference type="EMBL" id="JANBUW010000217">
    <property type="protein sequence ID" value="KAJ2848069.1"/>
    <property type="molecule type" value="Genomic_DNA"/>
</dbReference>
<reference evidence="9" key="1">
    <citation type="submission" date="2022-07" db="EMBL/GenBank/DDBJ databases">
        <title>Phylogenomic reconstructions and comparative analyses of Kickxellomycotina fungi.</title>
        <authorList>
            <person name="Reynolds N.K."/>
            <person name="Stajich J.E."/>
            <person name="Barry K."/>
            <person name="Grigoriev I.V."/>
            <person name="Crous P."/>
            <person name="Smith M.E."/>
        </authorList>
    </citation>
    <scope>NUCLEOTIDE SEQUENCE</scope>
    <source>
        <strain evidence="9">NRRL 1566</strain>
    </source>
</reference>
<organism evidence="9 10">
    <name type="scientific">Coemansia brasiliensis</name>
    <dbReference type="NCBI Taxonomy" id="2650707"/>
    <lineage>
        <taxon>Eukaryota</taxon>
        <taxon>Fungi</taxon>
        <taxon>Fungi incertae sedis</taxon>
        <taxon>Zoopagomycota</taxon>
        <taxon>Kickxellomycotina</taxon>
        <taxon>Kickxellomycetes</taxon>
        <taxon>Kickxellales</taxon>
        <taxon>Kickxellaceae</taxon>
        <taxon>Coemansia</taxon>
    </lineage>
</organism>
<evidence type="ECO:0000256" key="2">
    <source>
        <dbReference type="ARBA" id="ARBA00008767"/>
    </source>
</evidence>
<dbReference type="PANTHER" id="PTHR46469">
    <property type="entry name" value="TRANSCRIPTION INITIATION FACTOR TFIID SUBUNIT 8"/>
    <property type="match status" value="1"/>
</dbReference>
<dbReference type="GO" id="GO:0006367">
    <property type="term" value="P:transcription initiation at RNA polymerase II promoter"/>
    <property type="evidence" value="ECO:0007669"/>
    <property type="project" value="TreeGrafter"/>
</dbReference>
<evidence type="ECO:0000313" key="10">
    <source>
        <dbReference type="Proteomes" id="UP001139887"/>
    </source>
</evidence>
<keyword evidence="10" id="KW-1185">Reference proteome</keyword>
<gene>
    <name evidence="9" type="ORF">IWW36_003514</name>
</gene>
<dbReference type="Proteomes" id="UP001139887">
    <property type="component" value="Unassembled WGS sequence"/>
</dbReference>
<feature type="compositionally biased region" description="Polar residues" evidence="7">
    <location>
        <begin position="165"/>
        <end position="184"/>
    </location>
</feature>
<evidence type="ECO:0000259" key="8">
    <source>
        <dbReference type="Pfam" id="PF10406"/>
    </source>
</evidence>
<dbReference type="AlphaFoldDB" id="A0A9W8I6A0"/>
<proteinExistence type="inferred from homology"/>
<evidence type="ECO:0000256" key="7">
    <source>
        <dbReference type="SAM" id="MobiDB-lite"/>
    </source>
</evidence>
<evidence type="ECO:0000256" key="1">
    <source>
        <dbReference type="ARBA" id="ARBA00004123"/>
    </source>
</evidence>
<dbReference type="Gene3D" id="1.10.20.10">
    <property type="entry name" value="Histone, subunit A"/>
    <property type="match status" value="1"/>
</dbReference>
<dbReference type="InterPro" id="IPR009072">
    <property type="entry name" value="Histone-fold"/>
</dbReference>
<dbReference type="GO" id="GO:0005669">
    <property type="term" value="C:transcription factor TFIID complex"/>
    <property type="evidence" value="ECO:0007669"/>
    <property type="project" value="InterPro"/>
</dbReference>
<keyword evidence="5" id="KW-0804">Transcription</keyword>
<protein>
    <recommendedName>
        <fullName evidence="3">Transcription initiation factor TFIID subunit 8</fullName>
    </recommendedName>
</protein>
<evidence type="ECO:0000256" key="5">
    <source>
        <dbReference type="ARBA" id="ARBA00023163"/>
    </source>
</evidence>
<evidence type="ECO:0000256" key="4">
    <source>
        <dbReference type="ARBA" id="ARBA00023015"/>
    </source>
</evidence>
<dbReference type="OrthoDB" id="2193813at2759"/>
<dbReference type="CDD" id="cd08049">
    <property type="entry name" value="TAF8"/>
    <property type="match status" value="1"/>
</dbReference>
<dbReference type="Pfam" id="PF10406">
    <property type="entry name" value="TAF8_C"/>
    <property type="match status" value="1"/>
</dbReference>
<evidence type="ECO:0000256" key="3">
    <source>
        <dbReference type="ARBA" id="ARBA00017307"/>
    </source>
</evidence>
<dbReference type="PANTHER" id="PTHR46469:SF1">
    <property type="entry name" value="TRANSCRIPTION INITIATION FACTOR TFIID SUBUNIT 8"/>
    <property type="match status" value="1"/>
</dbReference>
<comment type="subcellular location">
    <subcellularLocation>
        <location evidence="1">Nucleus</location>
    </subcellularLocation>
</comment>
<dbReference type="InterPro" id="IPR019473">
    <property type="entry name" value="TFIID_su8_C"/>
</dbReference>
<sequence>MFSHVHAYAEHATRTRPNMNDVARALEERMVSVSELDSYYQKEKQNQSTVKPQDIFGNNAVDKIRDQTPFTDTRAEELLCKLVEYHKARIEKQKTTPVPEAEETLSYSHAHPTTDSAMLDDDEDDEDFEAPELGDISMEDPSNKANDTSETHDLENEPQAIGQHTKASTSKEYPNEQAELTTKQVPADAIESMLLPSPTLPDYIPAQCPPFPSPHTYKQTPVYPKREQDFFRTRMHKAEQSRQAEENLQRLISGPQFDRNTLINSTNNSSVDESTVGTAQATLVGQQATTQRHARKRLLQLFPPANFTDISKRSRFAEFIK</sequence>
<feature type="compositionally biased region" description="Acidic residues" evidence="7">
    <location>
        <begin position="118"/>
        <end position="132"/>
    </location>
</feature>
<dbReference type="InterPro" id="IPR037818">
    <property type="entry name" value="TAF8"/>
</dbReference>
<evidence type="ECO:0000313" key="9">
    <source>
        <dbReference type="EMBL" id="KAJ2848069.1"/>
    </source>
</evidence>
<accession>A0A9W8I6A0</accession>
<comment type="similarity">
    <text evidence="2">Belongs to the TAF8 family.</text>
</comment>
<name>A0A9W8I6A0_9FUNG</name>
<feature type="region of interest" description="Disordered" evidence="7">
    <location>
        <begin position="93"/>
        <end position="185"/>
    </location>
</feature>
<dbReference type="GO" id="GO:0046982">
    <property type="term" value="F:protein heterodimerization activity"/>
    <property type="evidence" value="ECO:0007669"/>
    <property type="project" value="InterPro"/>
</dbReference>
<evidence type="ECO:0000256" key="6">
    <source>
        <dbReference type="ARBA" id="ARBA00023242"/>
    </source>
</evidence>
<keyword evidence="4" id="KW-0805">Transcription regulation</keyword>
<keyword evidence="6" id="KW-0539">Nucleus</keyword>
<feature type="compositionally biased region" description="Polar residues" evidence="7">
    <location>
        <begin position="105"/>
        <end position="116"/>
    </location>
</feature>